<accession>A0AAV4NDW2</accession>
<proteinExistence type="predicted"/>
<organism evidence="2 3">
    <name type="scientific">Caerostris darwini</name>
    <dbReference type="NCBI Taxonomy" id="1538125"/>
    <lineage>
        <taxon>Eukaryota</taxon>
        <taxon>Metazoa</taxon>
        <taxon>Ecdysozoa</taxon>
        <taxon>Arthropoda</taxon>
        <taxon>Chelicerata</taxon>
        <taxon>Arachnida</taxon>
        <taxon>Araneae</taxon>
        <taxon>Araneomorphae</taxon>
        <taxon>Entelegynae</taxon>
        <taxon>Araneoidea</taxon>
        <taxon>Araneidae</taxon>
        <taxon>Caerostris</taxon>
    </lineage>
</organism>
<name>A0AAV4NDW2_9ARAC</name>
<dbReference type="AlphaFoldDB" id="A0AAV4NDW2"/>
<comment type="caution">
    <text evidence="2">The sequence shown here is derived from an EMBL/GenBank/DDBJ whole genome shotgun (WGS) entry which is preliminary data.</text>
</comment>
<gene>
    <name evidence="2" type="ORF">CDAR_281</name>
</gene>
<reference evidence="2 3" key="1">
    <citation type="submission" date="2021-06" db="EMBL/GenBank/DDBJ databases">
        <title>Caerostris darwini draft genome.</title>
        <authorList>
            <person name="Kono N."/>
            <person name="Arakawa K."/>
        </authorList>
    </citation>
    <scope>NUCLEOTIDE SEQUENCE [LARGE SCALE GENOMIC DNA]</scope>
</reference>
<protein>
    <submittedName>
        <fullName evidence="2">Uncharacterized protein</fullName>
    </submittedName>
</protein>
<dbReference type="Proteomes" id="UP001054837">
    <property type="component" value="Unassembled WGS sequence"/>
</dbReference>
<feature type="region of interest" description="Disordered" evidence="1">
    <location>
        <begin position="1"/>
        <end position="21"/>
    </location>
</feature>
<evidence type="ECO:0000313" key="2">
    <source>
        <dbReference type="EMBL" id="GIX82515.1"/>
    </source>
</evidence>
<evidence type="ECO:0000313" key="3">
    <source>
        <dbReference type="Proteomes" id="UP001054837"/>
    </source>
</evidence>
<evidence type="ECO:0000256" key="1">
    <source>
        <dbReference type="SAM" id="MobiDB-lite"/>
    </source>
</evidence>
<dbReference type="EMBL" id="BPLQ01001526">
    <property type="protein sequence ID" value="GIX82515.1"/>
    <property type="molecule type" value="Genomic_DNA"/>
</dbReference>
<sequence length="146" mass="16653">LSLLSSGVTRSHLAGNRKERRRGREAWKQILTENDVRRPLTREGKSPPLWLSNEIVVLGKYHGFVAVNIPRLRGISLVSFSEAFSYYLRNSFVRLVLCCWGEEIPGTICVLFLRGGGIIEALFFLSALRSYLYCKKYAVYYGDLCD</sequence>
<keyword evidence="3" id="KW-1185">Reference proteome</keyword>
<feature type="non-terminal residue" evidence="2">
    <location>
        <position position="1"/>
    </location>
</feature>